<dbReference type="Pfam" id="PF00079">
    <property type="entry name" value="Serpin"/>
    <property type="match status" value="1"/>
</dbReference>
<organism evidence="4 5">
    <name type="scientific">Thelohanellus kitauei</name>
    <name type="common">Myxosporean</name>
    <dbReference type="NCBI Taxonomy" id="669202"/>
    <lineage>
        <taxon>Eukaryota</taxon>
        <taxon>Metazoa</taxon>
        <taxon>Cnidaria</taxon>
        <taxon>Myxozoa</taxon>
        <taxon>Myxosporea</taxon>
        <taxon>Bivalvulida</taxon>
        <taxon>Platysporina</taxon>
        <taxon>Myxobolidae</taxon>
        <taxon>Thelohanellus</taxon>
    </lineage>
</organism>
<comment type="caution">
    <text evidence="4">The sequence shown here is derived from an EMBL/GenBank/DDBJ whole genome shotgun (WGS) entry which is preliminary data.</text>
</comment>
<reference evidence="4 5" key="1">
    <citation type="journal article" date="2014" name="Genome Biol. Evol.">
        <title>The genome of the myxosporean Thelohanellus kitauei shows adaptations to nutrient acquisition within its fish host.</title>
        <authorList>
            <person name="Yang Y."/>
            <person name="Xiong J."/>
            <person name="Zhou Z."/>
            <person name="Huo F."/>
            <person name="Miao W."/>
            <person name="Ran C."/>
            <person name="Liu Y."/>
            <person name="Zhang J."/>
            <person name="Feng J."/>
            <person name="Wang M."/>
            <person name="Wang M."/>
            <person name="Wang L."/>
            <person name="Yao B."/>
        </authorList>
    </citation>
    <scope>NUCLEOTIDE SEQUENCE [LARGE SCALE GENOMIC DNA]</scope>
    <source>
        <strain evidence="4">Wuqing</strain>
    </source>
</reference>
<dbReference type="InterPro" id="IPR042185">
    <property type="entry name" value="Serpin_sf_2"/>
</dbReference>
<comment type="similarity">
    <text evidence="1">Belongs to the serpin family.</text>
</comment>
<sequence length="279" mass="32852">MADAINDITLKLANYLFEQHGEFHSVSISGIITYLTLLLVNFGLMGPAKYHLLDFLNCNYSFLEISHSMYILNYKCIDYFTMDEFLKVGRVKTAFFHSMPPIENFQQTALQYFDVDLQSIDAKNKDSQLRTLNEWGKTLQDVPFSDIFIESYKKELSLLIINEYFLRFQWEMPFHPESTKKGKFKNINSRIVGVEMMRRVQFLRYYDDQELNASIAFIELLEKNVYAALVLPNEDDGVMDLLKRMNVILKFNTEPNNEEMVSWFCCQTNRCKITQIYNL</sequence>
<dbReference type="SUPFAM" id="SSF56574">
    <property type="entry name" value="Serpins"/>
    <property type="match status" value="1"/>
</dbReference>
<dbReference type="Gene3D" id="3.30.497.10">
    <property type="entry name" value="Antithrombin, subunit I, domain 2"/>
    <property type="match status" value="1"/>
</dbReference>
<dbReference type="AlphaFoldDB" id="A0A0C2MQT3"/>
<gene>
    <name evidence="4" type="ORF">RF11_01916</name>
</gene>
<evidence type="ECO:0000256" key="2">
    <source>
        <dbReference type="SAM" id="Phobius"/>
    </source>
</evidence>
<dbReference type="InterPro" id="IPR000215">
    <property type="entry name" value="Serpin_fam"/>
</dbReference>
<dbReference type="GO" id="GO:0005615">
    <property type="term" value="C:extracellular space"/>
    <property type="evidence" value="ECO:0007669"/>
    <property type="project" value="InterPro"/>
</dbReference>
<dbReference type="PANTHER" id="PTHR11461">
    <property type="entry name" value="SERINE PROTEASE INHIBITOR, SERPIN"/>
    <property type="match status" value="1"/>
</dbReference>
<dbReference type="InterPro" id="IPR042178">
    <property type="entry name" value="Serpin_sf_1"/>
</dbReference>
<name>A0A0C2MQT3_THEKT</name>
<feature type="transmembrane region" description="Helical" evidence="2">
    <location>
        <begin position="23"/>
        <end position="44"/>
    </location>
</feature>
<dbReference type="GO" id="GO:0004867">
    <property type="term" value="F:serine-type endopeptidase inhibitor activity"/>
    <property type="evidence" value="ECO:0007669"/>
    <property type="project" value="InterPro"/>
</dbReference>
<evidence type="ECO:0000313" key="4">
    <source>
        <dbReference type="EMBL" id="KII66650.1"/>
    </source>
</evidence>
<keyword evidence="2" id="KW-0472">Membrane</keyword>
<dbReference type="PANTHER" id="PTHR11461:SF211">
    <property type="entry name" value="GH10112P-RELATED"/>
    <property type="match status" value="1"/>
</dbReference>
<accession>A0A0C2MQT3</accession>
<keyword evidence="2" id="KW-1133">Transmembrane helix</keyword>
<dbReference type="Proteomes" id="UP000031668">
    <property type="component" value="Unassembled WGS sequence"/>
</dbReference>
<keyword evidence="2" id="KW-0812">Transmembrane</keyword>
<proteinExistence type="inferred from homology"/>
<evidence type="ECO:0000256" key="1">
    <source>
        <dbReference type="ARBA" id="ARBA00009500"/>
    </source>
</evidence>
<feature type="domain" description="Serpin" evidence="3">
    <location>
        <begin position="4"/>
        <end position="246"/>
    </location>
</feature>
<evidence type="ECO:0000259" key="3">
    <source>
        <dbReference type="Pfam" id="PF00079"/>
    </source>
</evidence>
<keyword evidence="5" id="KW-1185">Reference proteome</keyword>
<evidence type="ECO:0000313" key="5">
    <source>
        <dbReference type="Proteomes" id="UP000031668"/>
    </source>
</evidence>
<dbReference type="EMBL" id="JWZT01003493">
    <property type="protein sequence ID" value="KII66650.1"/>
    <property type="molecule type" value="Genomic_DNA"/>
</dbReference>
<dbReference type="InterPro" id="IPR036186">
    <property type="entry name" value="Serpin_sf"/>
</dbReference>
<dbReference type="OrthoDB" id="5962704at2759"/>
<dbReference type="InterPro" id="IPR023796">
    <property type="entry name" value="Serpin_dom"/>
</dbReference>
<protein>
    <submittedName>
        <fullName evidence="4">Serpin H1</fullName>
    </submittedName>
</protein>
<dbReference type="Gene3D" id="2.30.39.10">
    <property type="entry name" value="Alpha-1-antitrypsin, domain 1"/>
    <property type="match status" value="1"/>
</dbReference>